<dbReference type="InterPro" id="IPR001907">
    <property type="entry name" value="ClpP"/>
</dbReference>
<dbReference type="Gene3D" id="3.90.226.10">
    <property type="entry name" value="2-enoyl-CoA Hydratase, Chain A, domain 1"/>
    <property type="match status" value="1"/>
</dbReference>
<sequence length="270" mass="29497">MTKRKFSCFNFRKDTEANTAEIDIYGDIVADGFQWFESDITSFEFKKDLDALGDVEKIFVNINSNGGFVYEGQAIYNQLKRHKAEIHVRIDGMAASIASVIAMAGDVIEMPANAQMMIHEPAGGAFGNKADLESAIRALDASKQSIIAAYKSHTNADDSVIEAWMAEEKWMTGQEAYELGFATIVTDPIQQVALSKSPIVNTFKNVPNQLADNHDKLQAESRTPSLDINALTEAVAAKLRAEGQGNSDTEKTNIVTKGNSVLNVLKALSE</sequence>
<comment type="caution">
    <text evidence="7">The sequence shown here is derived from an EMBL/GenBank/DDBJ whole genome shotgun (WGS) entry which is preliminary data.</text>
</comment>
<evidence type="ECO:0000256" key="2">
    <source>
        <dbReference type="ARBA" id="ARBA00022490"/>
    </source>
</evidence>
<proteinExistence type="inferred from homology"/>
<keyword evidence="5" id="KW-0720">Serine protease</keyword>
<evidence type="ECO:0000256" key="1">
    <source>
        <dbReference type="ARBA" id="ARBA00007039"/>
    </source>
</evidence>
<dbReference type="RefSeq" id="WP_185395674.1">
    <property type="nucleotide sequence ID" value="NZ_JAASTZ010000014.1"/>
</dbReference>
<evidence type="ECO:0000256" key="4">
    <source>
        <dbReference type="ARBA" id="ARBA00022801"/>
    </source>
</evidence>
<evidence type="ECO:0000313" key="8">
    <source>
        <dbReference type="Proteomes" id="UP000587800"/>
    </source>
</evidence>
<dbReference type="PRINTS" id="PR00127">
    <property type="entry name" value="CLPPROTEASEP"/>
</dbReference>
<evidence type="ECO:0000256" key="6">
    <source>
        <dbReference type="RuleBase" id="RU003567"/>
    </source>
</evidence>
<comment type="similarity">
    <text evidence="1 6">Belongs to the peptidase S14 family.</text>
</comment>
<keyword evidence="3 7" id="KW-0645">Protease</keyword>
<dbReference type="EMBL" id="JAASUB010000014">
    <property type="protein sequence ID" value="MBC1510574.1"/>
    <property type="molecule type" value="Genomic_DNA"/>
</dbReference>
<dbReference type="GO" id="GO:0006508">
    <property type="term" value="P:proteolysis"/>
    <property type="evidence" value="ECO:0007669"/>
    <property type="project" value="UniProtKB-KW"/>
</dbReference>
<dbReference type="PANTHER" id="PTHR10381:SF70">
    <property type="entry name" value="ATP-DEPENDENT CLP PROTEASE PROTEOLYTIC SUBUNIT"/>
    <property type="match status" value="1"/>
</dbReference>
<dbReference type="InterPro" id="IPR029045">
    <property type="entry name" value="ClpP/crotonase-like_dom_sf"/>
</dbReference>
<keyword evidence="4" id="KW-0378">Hydrolase</keyword>
<evidence type="ECO:0000313" key="7">
    <source>
        <dbReference type="EMBL" id="MBC1510574.1"/>
    </source>
</evidence>
<dbReference type="Pfam" id="PF00574">
    <property type="entry name" value="CLP_protease"/>
    <property type="match status" value="1"/>
</dbReference>
<organism evidence="7 8">
    <name type="scientific">Listeria immobilis</name>
    <dbReference type="NCBI Taxonomy" id="2713502"/>
    <lineage>
        <taxon>Bacteria</taxon>
        <taxon>Bacillati</taxon>
        <taxon>Bacillota</taxon>
        <taxon>Bacilli</taxon>
        <taxon>Bacillales</taxon>
        <taxon>Listeriaceae</taxon>
        <taxon>Listeria</taxon>
    </lineage>
</organism>
<accession>A0ABR6SY10</accession>
<dbReference type="NCBIfam" id="NF045542">
    <property type="entry name" value="Clp_rel_HeadMat"/>
    <property type="match status" value="1"/>
</dbReference>
<reference evidence="7 8" key="1">
    <citation type="submission" date="2020-03" db="EMBL/GenBank/DDBJ databases">
        <title>Soil Listeria distribution.</title>
        <authorList>
            <person name="Liao J."/>
            <person name="Wiedmann M."/>
        </authorList>
    </citation>
    <scope>NUCLEOTIDE SEQUENCE [LARGE SCALE GENOMIC DNA]</scope>
    <source>
        <strain evidence="7 8">FSL L7-1515</strain>
    </source>
</reference>
<dbReference type="SUPFAM" id="SSF52096">
    <property type="entry name" value="ClpP/crotonase"/>
    <property type="match status" value="1"/>
</dbReference>
<dbReference type="PANTHER" id="PTHR10381">
    <property type="entry name" value="ATP-DEPENDENT CLP PROTEASE PROTEOLYTIC SUBUNIT"/>
    <property type="match status" value="1"/>
</dbReference>
<dbReference type="CDD" id="cd07016">
    <property type="entry name" value="S14_ClpP_1"/>
    <property type="match status" value="1"/>
</dbReference>
<dbReference type="Proteomes" id="UP000587800">
    <property type="component" value="Unassembled WGS sequence"/>
</dbReference>
<gene>
    <name evidence="7" type="ORF">HCJ59_11825</name>
</gene>
<keyword evidence="8" id="KW-1185">Reference proteome</keyword>
<dbReference type="GO" id="GO:0008233">
    <property type="term" value="F:peptidase activity"/>
    <property type="evidence" value="ECO:0007669"/>
    <property type="project" value="UniProtKB-KW"/>
</dbReference>
<evidence type="ECO:0000256" key="3">
    <source>
        <dbReference type="ARBA" id="ARBA00022670"/>
    </source>
</evidence>
<evidence type="ECO:0000256" key="5">
    <source>
        <dbReference type="ARBA" id="ARBA00022825"/>
    </source>
</evidence>
<protein>
    <recommendedName>
        <fullName evidence="6">ATP-dependent Clp protease proteolytic subunit</fullName>
    </recommendedName>
</protein>
<dbReference type="InterPro" id="IPR023562">
    <property type="entry name" value="ClpP/TepA"/>
</dbReference>
<name>A0ABR6SY10_9LIST</name>
<keyword evidence="2" id="KW-0963">Cytoplasm</keyword>